<evidence type="ECO:0000313" key="5">
    <source>
        <dbReference type="Proteomes" id="UP000054937"/>
    </source>
</evidence>
<feature type="compositionally biased region" description="Polar residues" evidence="2">
    <location>
        <begin position="33"/>
        <end position="42"/>
    </location>
</feature>
<dbReference type="AlphaFoldDB" id="A0A0V0QJZ8"/>
<keyword evidence="3" id="KW-0812">Transmembrane</keyword>
<evidence type="ECO:0000256" key="2">
    <source>
        <dbReference type="SAM" id="MobiDB-lite"/>
    </source>
</evidence>
<gene>
    <name evidence="4" type="ORF">PPERSA_11874</name>
</gene>
<feature type="region of interest" description="Disordered" evidence="2">
    <location>
        <begin position="1"/>
        <end position="48"/>
    </location>
</feature>
<proteinExistence type="inferred from homology"/>
<dbReference type="InterPro" id="IPR002528">
    <property type="entry name" value="MATE_fam"/>
</dbReference>
<name>A0A0V0QJZ8_PSEPJ</name>
<dbReference type="Pfam" id="PF01554">
    <property type="entry name" value="MatE"/>
    <property type="match status" value="1"/>
</dbReference>
<accession>A0A0V0QJZ8</accession>
<protein>
    <submittedName>
        <fullName evidence="4">Uncharacterized protein</fullName>
    </submittedName>
</protein>
<evidence type="ECO:0000256" key="1">
    <source>
        <dbReference type="ARBA" id="ARBA00010199"/>
    </source>
</evidence>
<sequence length="284" mass="32619">MSARNSQKEEKITKRSQKQQEFELKELSPKTAPVNSNNSNTLKIKKEYNQNRNKQPQNFSQDEDLQQNLKQALLQVSGHKDGYEISNSNQNFAENDLGKFDSNNNNMEQNGKSKEKKLTFKDVLKIQKLIFKEAIPGVFCFEMQLLTLSLINYYYIGHQNDANLMVAFGIGDVLSKMFGHVIIKYLHMGLLSQCSQAFGYKQSQKAMIGVFYQRGLMVSGFICILCTLPYFFADKIVLMCGMNEDIAEKAARYVWVSLPSLYAFTYYDATKTFLQSQNIFIEPM</sequence>
<dbReference type="GO" id="GO:0016020">
    <property type="term" value="C:membrane"/>
    <property type="evidence" value="ECO:0007669"/>
    <property type="project" value="InterPro"/>
</dbReference>
<dbReference type="GO" id="GO:0015297">
    <property type="term" value="F:antiporter activity"/>
    <property type="evidence" value="ECO:0007669"/>
    <property type="project" value="InterPro"/>
</dbReference>
<dbReference type="EMBL" id="LDAU01000154">
    <property type="protein sequence ID" value="KRX02534.1"/>
    <property type="molecule type" value="Genomic_DNA"/>
</dbReference>
<keyword evidence="3" id="KW-1133">Transmembrane helix</keyword>
<feature type="transmembrane region" description="Helical" evidence="3">
    <location>
        <begin position="134"/>
        <end position="156"/>
    </location>
</feature>
<reference evidence="4 5" key="1">
    <citation type="journal article" date="2015" name="Sci. Rep.">
        <title>Genome of the facultative scuticociliatosis pathogen Pseudocohnilembus persalinus provides insight into its virulence through horizontal gene transfer.</title>
        <authorList>
            <person name="Xiong J."/>
            <person name="Wang G."/>
            <person name="Cheng J."/>
            <person name="Tian M."/>
            <person name="Pan X."/>
            <person name="Warren A."/>
            <person name="Jiang C."/>
            <person name="Yuan D."/>
            <person name="Miao W."/>
        </authorList>
    </citation>
    <scope>NUCLEOTIDE SEQUENCE [LARGE SCALE GENOMIC DNA]</scope>
    <source>
        <strain evidence="4">36N120E</strain>
    </source>
</reference>
<keyword evidence="5" id="KW-1185">Reference proteome</keyword>
<dbReference type="Proteomes" id="UP000054937">
    <property type="component" value="Unassembled WGS sequence"/>
</dbReference>
<feature type="transmembrane region" description="Helical" evidence="3">
    <location>
        <begin position="211"/>
        <end position="232"/>
    </location>
</feature>
<evidence type="ECO:0000256" key="3">
    <source>
        <dbReference type="SAM" id="Phobius"/>
    </source>
</evidence>
<dbReference type="GO" id="GO:0042910">
    <property type="term" value="F:xenobiotic transmembrane transporter activity"/>
    <property type="evidence" value="ECO:0007669"/>
    <property type="project" value="InterPro"/>
</dbReference>
<dbReference type="InParanoid" id="A0A0V0QJZ8"/>
<dbReference type="OrthoDB" id="2126698at2759"/>
<organism evidence="4 5">
    <name type="scientific">Pseudocohnilembus persalinus</name>
    <name type="common">Ciliate</name>
    <dbReference type="NCBI Taxonomy" id="266149"/>
    <lineage>
        <taxon>Eukaryota</taxon>
        <taxon>Sar</taxon>
        <taxon>Alveolata</taxon>
        <taxon>Ciliophora</taxon>
        <taxon>Intramacronucleata</taxon>
        <taxon>Oligohymenophorea</taxon>
        <taxon>Scuticociliatia</taxon>
        <taxon>Philasterida</taxon>
        <taxon>Pseudocohnilembidae</taxon>
        <taxon>Pseudocohnilembus</taxon>
    </lineage>
</organism>
<evidence type="ECO:0000313" key="4">
    <source>
        <dbReference type="EMBL" id="KRX02534.1"/>
    </source>
</evidence>
<dbReference type="PANTHER" id="PTHR11206">
    <property type="entry name" value="MULTIDRUG RESISTANCE PROTEIN"/>
    <property type="match status" value="1"/>
</dbReference>
<keyword evidence="3" id="KW-0472">Membrane</keyword>
<comment type="caution">
    <text evidence="4">The sequence shown here is derived from an EMBL/GenBank/DDBJ whole genome shotgun (WGS) entry which is preliminary data.</text>
</comment>
<feature type="compositionally biased region" description="Basic and acidic residues" evidence="2">
    <location>
        <begin position="1"/>
        <end position="28"/>
    </location>
</feature>
<comment type="similarity">
    <text evidence="1">Belongs to the multi antimicrobial extrusion (MATE) (TC 2.A.66.1) family.</text>
</comment>